<feature type="region of interest" description="Disordered" evidence="1">
    <location>
        <begin position="122"/>
        <end position="147"/>
    </location>
</feature>
<feature type="compositionally biased region" description="Low complexity" evidence="1">
    <location>
        <begin position="128"/>
        <end position="139"/>
    </location>
</feature>
<dbReference type="Proteomes" id="UP001233535">
    <property type="component" value="Unassembled WGS sequence"/>
</dbReference>
<organism evidence="3 4">
    <name type="scientific">Lysobacter arvi</name>
    <dbReference type="NCBI Taxonomy" id="3038776"/>
    <lineage>
        <taxon>Bacteria</taxon>
        <taxon>Pseudomonadati</taxon>
        <taxon>Pseudomonadota</taxon>
        <taxon>Gammaproteobacteria</taxon>
        <taxon>Lysobacterales</taxon>
        <taxon>Lysobacteraceae</taxon>
        <taxon>Lysobacter</taxon>
    </lineage>
</organism>
<name>A0ABU1CCG3_9GAMM</name>
<feature type="compositionally biased region" description="Basic and acidic residues" evidence="1">
    <location>
        <begin position="61"/>
        <end position="75"/>
    </location>
</feature>
<comment type="caution">
    <text evidence="3">The sequence shown here is derived from an EMBL/GenBank/DDBJ whole genome shotgun (WGS) entry which is preliminary data.</text>
</comment>
<evidence type="ECO:0000313" key="3">
    <source>
        <dbReference type="EMBL" id="MDR0182815.1"/>
    </source>
</evidence>
<keyword evidence="4" id="KW-1185">Reference proteome</keyword>
<evidence type="ECO:0000256" key="2">
    <source>
        <dbReference type="SAM" id="SignalP"/>
    </source>
</evidence>
<protein>
    <submittedName>
        <fullName evidence="3">Uncharacterized protein</fullName>
    </submittedName>
</protein>
<feature type="chain" id="PRO_5045763235" evidence="2">
    <location>
        <begin position="20"/>
        <end position="147"/>
    </location>
</feature>
<reference evidence="3 4" key="1">
    <citation type="submission" date="2023-04" db="EMBL/GenBank/DDBJ databases">
        <title>Lysobacter sp. strain UC isolated from soil sample.</title>
        <authorList>
            <person name="Choksket S."/>
            <person name="Harshvardhan F."/>
            <person name="Rana R."/>
            <person name="Patil P.B."/>
            <person name="Korpole S."/>
        </authorList>
    </citation>
    <scope>NUCLEOTIDE SEQUENCE [LARGE SCALE GENOMIC DNA]</scope>
    <source>
        <strain evidence="3 4">UC</strain>
    </source>
</reference>
<gene>
    <name evidence="3" type="ORF">P8609_07495</name>
</gene>
<dbReference type="EMBL" id="JARUHG010000001">
    <property type="protein sequence ID" value="MDR0182815.1"/>
    <property type="molecule type" value="Genomic_DNA"/>
</dbReference>
<sequence length="147" mass="15415">MNKMMMAVSLLLVSAAASAHNGSQVKVEGVRSPVSEHSVVRFDAAQTVAFAGKKKPAAKAETAKAAEPAKEETAHLDPNAYKPKTQFDNTPYRFNMHQNGKKMTADEFDAWMKSRGFRVAKGNGGGAAPAAGAAPAGKEVAAEAKAK</sequence>
<proteinExistence type="predicted"/>
<evidence type="ECO:0000256" key="1">
    <source>
        <dbReference type="SAM" id="MobiDB-lite"/>
    </source>
</evidence>
<feature type="region of interest" description="Disordered" evidence="1">
    <location>
        <begin position="53"/>
        <end position="96"/>
    </location>
</feature>
<dbReference type="RefSeq" id="WP_309261926.1">
    <property type="nucleotide sequence ID" value="NZ_JARUHG010000001.1"/>
</dbReference>
<feature type="signal peptide" evidence="2">
    <location>
        <begin position="1"/>
        <end position="19"/>
    </location>
</feature>
<keyword evidence="2" id="KW-0732">Signal</keyword>
<accession>A0ABU1CCG3</accession>
<evidence type="ECO:0000313" key="4">
    <source>
        <dbReference type="Proteomes" id="UP001233535"/>
    </source>
</evidence>